<dbReference type="SUPFAM" id="SSF47384">
    <property type="entry name" value="Homodimeric domain of signal transducing histidine kinase"/>
    <property type="match status" value="1"/>
</dbReference>
<dbReference type="SMART" id="SM00388">
    <property type="entry name" value="HisKA"/>
    <property type="match status" value="1"/>
</dbReference>
<dbReference type="PANTHER" id="PTHR43065">
    <property type="entry name" value="SENSOR HISTIDINE KINASE"/>
    <property type="match status" value="1"/>
</dbReference>
<evidence type="ECO:0000313" key="10">
    <source>
        <dbReference type="EMBL" id="WNM59929.1"/>
    </source>
</evidence>
<evidence type="ECO:0000259" key="9">
    <source>
        <dbReference type="PROSITE" id="PS50109"/>
    </source>
</evidence>
<dbReference type="InterPro" id="IPR005467">
    <property type="entry name" value="His_kinase_dom"/>
</dbReference>
<dbReference type="InterPro" id="IPR004358">
    <property type="entry name" value="Sig_transdc_His_kin-like_C"/>
</dbReference>
<dbReference type="EMBL" id="CP116967">
    <property type="protein sequence ID" value="WNM59929.1"/>
    <property type="molecule type" value="Genomic_DNA"/>
</dbReference>
<dbReference type="Gene3D" id="3.30.565.10">
    <property type="entry name" value="Histidine kinase-like ATPase, C-terminal domain"/>
    <property type="match status" value="1"/>
</dbReference>
<dbReference type="InterPro" id="IPR036890">
    <property type="entry name" value="HATPase_C_sf"/>
</dbReference>
<evidence type="ECO:0000256" key="4">
    <source>
        <dbReference type="ARBA" id="ARBA00022679"/>
    </source>
</evidence>
<keyword evidence="7" id="KW-0067">ATP-binding</keyword>
<dbReference type="PANTHER" id="PTHR43065:SF10">
    <property type="entry name" value="PEROXIDE STRESS-ACTIVATED HISTIDINE KINASE MAK3"/>
    <property type="match status" value="1"/>
</dbReference>
<dbReference type="KEGG" id="nall:PP769_09280"/>
<feature type="domain" description="Histidine kinase" evidence="9">
    <location>
        <begin position="134"/>
        <end position="342"/>
    </location>
</feature>
<comment type="catalytic activity">
    <reaction evidence="1">
        <text>ATP + protein L-histidine = ADP + protein N-phospho-L-histidine.</text>
        <dbReference type="EC" id="2.7.13.3"/>
    </reaction>
</comment>
<keyword evidence="11" id="KW-1185">Reference proteome</keyword>
<dbReference type="AlphaFoldDB" id="A0AA96GKB2"/>
<dbReference type="SUPFAM" id="SSF51735">
    <property type="entry name" value="NAD(P)-binding Rossmann-fold domains"/>
    <property type="match status" value="1"/>
</dbReference>
<dbReference type="CDD" id="cd00082">
    <property type="entry name" value="HisKA"/>
    <property type="match status" value="1"/>
</dbReference>
<sequence>MTTVEPPINIAILGAGKGGTAMLESFLNLPHIRLLGIADTNPHALGFQLARLHNIPTVSHPLKLIQEDKLNLIIDVTGDPILPSYITEHKHSGAEVLGGTAAKVLSELIQHQTFIQTQLFQSEKLASMGTFASGIAHDINNPLYVILAMAEEIQEEDNLDRIRLHAASIHEAAQRIQAISRNITDYVRTSSHQELERIDLHARLDEALSISRFATKFREITVQKHYQNGLTVQAKPEEILQVFINLITNAIHAMEEKGSLTITTSHRNGTVQVAISDTGCGISPEHLQKIFNPFFSTKPKGQGTGLGLYNVKTIVKKYHGDLQVESELGKGTTFRLSFPAIPPVEGTVSGGQP</sequence>
<dbReference type="GO" id="GO:0000155">
    <property type="term" value="F:phosphorelay sensor kinase activity"/>
    <property type="evidence" value="ECO:0007669"/>
    <property type="project" value="InterPro"/>
</dbReference>
<dbReference type="EC" id="2.7.13.3" evidence="2"/>
<evidence type="ECO:0000256" key="5">
    <source>
        <dbReference type="ARBA" id="ARBA00022741"/>
    </source>
</evidence>
<proteinExistence type="predicted"/>
<evidence type="ECO:0000256" key="1">
    <source>
        <dbReference type="ARBA" id="ARBA00000085"/>
    </source>
</evidence>
<keyword evidence="8" id="KW-0902">Two-component regulatory system</keyword>
<reference evidence="10 11" key="1">
    <citation type="submission" date="2023-01" db="EMBL/GenBank/DDBJ databases">
        <title>Cultivation and genomic characterization of new, ubiquitous marine nitrite-oxidizing bacteria from the Nitrospirales.</title>
        <authorList>
            <person name="Mueller A.J."/>
            <person name="Daebeler A."/>
            <person name="Herbold C.W."/>
            <person name="Kirkegaard R.H."/>
            <person name="Daims H."/>
        </authorList>
    </citation>
    <scope>NUCLEOTIDE SEQUENCE [LARGE SCALE GENOMIC DNA]</scope>
    <source>
        <strain evidence="10 11">VA</strain>
    </source>
</reference>
<dbReference type="PRINTS" id="PR00344">
    <property type="entry name" value="BCTRLSENSOR"/>
</dbReference>
<dbReference type="Proteomes" id="UP001302719">
    <property type="component" value="Chromosome"/>
</dbReference>
<keyword evidence="5" id="KW-0547">Nucleotide-binding</keyword>
<dbReference type="Pfam" id="PF00512">
    <property type="entry name" value="HisKA"/>
    <property type="match status" value="1"/>
</dbReference>
<dbReference type="InterPro" id="IPR036291">
    <property type="entry name" value="NAD(P)-bd_dom_sf"/>
</dbReference>
<gene>
    <name evidence="10" type="ORF">PP769_09280</name>
</gene>
<protein>
    <recommendedName>
        <fullName evidence="2">histidine kinase</fullName>
        <ecNumber evidence="2">2.7.13.3</ecNumber>
    </recommendedName>
</protein>
<dbReference type="InterPro" id="IPR003594">
    <property type="entry name" value="HATPase_dom"/>
</dbReference>
<dbReference type="InterPro" id="IPR003661">
    <property type="entry name" value="HisK_dim/P_dom"/>
</dbReference>
<dbReference type="InterPro" id="IPR036097">
    <property type="entry name" value="HisK_dim/P_sf"/>
</dbReference>
<organism evidence="10 11">
    <name type="scientific">Candidatus Nitrospira allomarina</name>
    <dbReference type="NCBI Taxonomy" id="3020900"/>
    <lineage>
        <taxon>Bacteria</taxon>
        <taxon>Pseudomonadati</taxon>
        <taxon>Nitrospirota</taxon>
        <taxon>Nitrospiria</taxon>
        <taxon>Nitrospirales</taxon>
        <taxon>Nitrospiraceae</taxon>
        <taxon>Nitrospira</taxon>
    </lineage>
</organism>
<dbReference type="SMART" id="SM00387">
    <property type="entry name" value="HATPase_c"/>
    <property type="match status" value="1"/>
</dbReference>
<keyword evidence="4" id="KW-0808">Transferase</keyword>
<dbReference type="GO" id="GO:0005524">
    <property type="term" value="F:ATP binding"/>
    <property type="evidence" value="ECO:0007669"/>
    <property type="project" value="UniProtKB-KW"/>
</dbReference>
<dbReference type="Pfam" id="PF02518">
    <property type="entry name" value="HATPase_c"/>
    <property type="match status" value="1"/>
</dbReference>
<evidence type="ECO:0000256" key="8">
    <source>
        <dbReference type="ARBA" id="ARBA00023012"/>
    </source>
</evidence>
<evidence type="ECO:0000313" key="11">
    <source>
        <dbReference type="Proteomes" id="UP001302719"/>
    </source>
</evidence>
<dbReference type="RefSeq" id="WP_312646824.1">
    <property type="nucleotide sequence ID" value="NZ_CP116967.1"/>
</dbReference>
<dbReference type="PROSITE" id="PS50109">
    <property type="entry name" value="HIS_KIN"/>
    <property type="match status" value="1"/>
</dbReference>
<evidence type="ECO:0000256" key="3">
    <source>
        <dbReference type="ARBA" id="ARBA00022553"/>
    </source>
</evidence>
<dbReference type="SUPFAM" id="SSF55874">
    <property type="entry name" value="ATPase domain of HSP90 chaperone/DNA topoisomerase II/histidine kinase"/>
    <property type="match status" value="1"/>
</dbReference>
<accession>A0AA96GKB2</accession>
<keyword evidence="3" id="KW-0597">Phosphoprotein</keyword>
<evidence type="ECO:0000256" key="7">
    <source>
        <dbReference type="ARBA" id="ARBA00022840"/>
    </source>
</evidence>
<dbReference type="Gene3D" id="3.40.50.720">
    <property type="entry name" value="NAD(P)-binding Rossmann-like Domain"/>
    <property type="match status" value="1"/>
</dbReference>
<keyword evidence="6 10" id="KW-0418">Kinase</keyword>
<evidence type="ECO:0000256" key="2">
    <source>
        <dbReference type="ARBA" id="ARBA00012438"/>
    </source>
</evidence>
<evidence type="ECO:0000256" key="6">
    <source>
        <dbReference type="ARBA" id="ARBA00022777"/>
    </source>
</evidence>
<dbReference type="Gene3D" id="1.10.287.130">
    <property type="match status" value="1"/>
</dbReference>
<name>A0AA96GKB2_9BACT</name>